<dbReference type="EMBL" id="MK249230">
    <property type="protein sequence ID" value="QCQ85123.1"/>
    <property type="molecule type" value="Genomic_DNA"/>
</dbReference>
<name>A0A4V1F5H9_9VIRU</name>
<reference evidence="1" key="1">
    <citation type="submission" date="2018-12" db="EMBL/GenBank/DDBJ databases">
        <title>Singled stranded DNA viruses identified in blackflies (Austrosimulium ungulatum) sampled in New Zealand.</title>
        <authorList>
            <person name="Kraberger S."/>
            <person name="Fontenele R.S."/>
            <person name="Schmidlin K."/>
            <person name="Walters M."/>
            <person name="Varsani A."/>
        </authorList>
    </citation>
    <scope>NUCLEOTIDE SEQUENCE [LARGE SCALE GENOMIC DNA]</scope>
    <source>
        <strain evidence="1">195</strain>
    </source>
</reference>
<organism evidence="1">
    <name type="scientific">Blackfly microvirus SF02</name>
    <dbReference type="NCBI Taxonomy" id="2576452"/>
    <lineage>
        <taxon>Viruses</taxon>
        <taxon>Monodnaviria</taxon>
        <taxon>Sangervirae</taxon>
        <taxon>Phixviricota</taxon>
        <taxon>Malgrandaviricetes</taxon>
        <taxon>Petitvirales</taxon>
        <taxon>Microviridae</taxon>
        <taxon>Microvirus</taxon>
    </lineage>
</organism>
<sequence>MIGEAITAIGSYFSAKDTNKANEKMAREQMAFQERMSSTAHQREVADLKAAGLNPILSAGGDGSSTPPGARAEMMDAGGTAISSAMASKRLNAEIENIRATNDKIKADTQKSNSDTALNKTLEHQSNAQANLLNNSAKKVALDTSKSEATAPLFKTLGRFTDWSANSISNNIQSIKNLAAESNRKAALRKAKP</sequence>
<evidence type="ECO:0000313" key="1">
    <source>
        <dbReference type="EMBL" id="QCQ85123.1"/>
    </source>
</evidence>
<protein>
    <submittedName>
        <fullName evidence="1">DNA pilot protein</fullName>
    </submittedName>
</protein>
<proteinExistence type="predicted"/>
<accession>A0A4V1F5H9</accession>
<dbReference type="Proteomes" id="UP000322322">
    <property type="component" value="Segment"/>
</dbReference>